<dbReference type="OrthoDB" id="2016285at2759"/>
<feature type="transmembrane region" description="Helical" evidence="2">
    <location>
        <begin position="206"/>
        <end position="226"/>
    </location>
</feature>
<dbReference type="NCBIfam" id="NF037959">
    <property type="entry name" value="MFS_SpdSyn"/>
    <property type="match status" value="1"/>
</dbReference>
<dbReference type="AlphaFoldDB" id="A0A0C9XYR0"/>
<sequence length="592" mass="65997">MPLLRFNLLLRVATVILPLSLVVFLYERALVPLYGTGPTTFLLNKVILCAILVSALQPCRFSSSNTWLFTAVALTLAPNATYWTAVWTSKFLKDPVLGPALTHALVLGPLVFVLATFSMHDDRIRPAPITLRLIRSASIYVSVIGLAQRLWSRLSALNIISESQIFLAFAGISYAVWIMKLPLPLNQDTVKSRRHLPRHKASSASQVKYILLIVFGAVWWSISPLLANPVLPHPLPQPFTHPTYPLQILSAVQSVTGLITVAEWLPLPSQNGNDQEMHSVRYLRASHSLLGGVWTRSKVQTLDGVLPVSDSFGTPLGDSIYSTFVLQEAVRLVNSTEVGKSGKWSNVLIIGLGTGISATSFIRHDISATIVEIDPAVYMAARTYFGLPDPGPENVFLEDARSWVDRRRVDISTGVDAPLFDIVVHDCFSGGSVPEHIFTTEFWEDVKETMQPEGIVVVNFAGIIHSEPSKLITNTLQRSFRQCRAFHDMSEDLPEEKYDTEFVNMVLFCTLSSSPLTFRQPKSSDYLGSYLRKHIFQSLAEREVNLALIQEPDAKYILTDKNNSLGKLGGRQGAHHWEVMRQVLPDVHWETY</sequence>
<organism evidence="3 4">
    <name type="scientific">Laccaria amethystina LaAM-08-1</name>
    <dbReference type="NCBI Taxonomy" id="1095629"/>
    <lineage>
        <taxon>Eukaryota</taxon>
        <taxon>Fungi</taxon>
        <taxon>Dikarya</taxon>
        <taxon>Basidiomycota</taxon>
        <taxon>Agaricomycotina</taxon>
        <taxon>Agaricomycetes</taxon>
        <taxon>Agaricomycetidae</taxon>
        <taxon>Agaricales</taxon>
        <taxon>Agaricineae</taxon>
        <taxon>Hydnangiaceae</taxon>
        <taxon>Laccaria</taxon>
    </lineage>
</organism>
<dbReference type="PANTHER" id="PTHR43317:SF1">
    <property type="entry name" value="THERMOSPERMINE SYNTHASE ACAULIS5"/>
    <property type="match status" value="1"/>
</dbReference>
<dbReference type="HOGENOM" id="CLU_017511_1_0_1"/>
<feature type="transmembrane region" description="Helical" evidence="2">
    <location>
        <begin position="129"/>
        <end position="151"/>
    </location>
</feature>
<evidence type="ECO:0000313" key="3">
    <source>
        <dbReference type="EMBL" id="KIK06834.1"/>
    </source>
</evidence>
<keyword evidence="2" id="KW-0472">Membrane</keyword>
<dbReference type="CDD" id="cd02440">
    <property type="entry name" value="AdoMet_MTases"/>
    <property type="match status" value="1"/>
</dbReference>
<evidence type="ECO:0008006" key="5">
    <source>
        <dbReference type="Google" id="ProtNLM"/>
    </source>
</evidence>
<evidence type="ECO:0000256" key="1">
    <source>
        <dbReference type="ARBA" id="ARBA00023115"/>
    </source>
</evidence>
<feature type="transmembrane region" description="Helical" evidence="2">
    <location>
        <begin position="97"/>
        <end position="117"/>
    </location>
</feature>
<feature type="transmembrane region" description="Helical" evidence="2">
    <location>
        <begin position="32"/>
        <end position="55"/>
    </location>
</feature>
<dbReference type="EMBL" id="KN838551">
    <property type="protein sequence ID" value="KIK06834.1"/>
    <property type="molecule type" value="Genomic_DNA"/>
</dbReference>
<reference evidence="4" key="2">
    <citation type="submission" date="2015-01" db="EMBL/GenBank/DDBJ databases">
        <title>Evolutionary Origins and Diversification of the Mycorrhizal Mutualists.</title>
        <authorList>
            <consortium name="DOE Joint Genome Institute"/>
            <consortium name="Mycorrhizal Genomics Consortium"/>
            <person name="Kohler A."/>
            <person name="Kuo A."/>
            <person name="Nagy L.G."/>
            <person name="Floudas D."/>
            <person name="Copeland A."/>
            <person name="Barry K.W."/>
            <person name="Cichocki N."/>
            <person name="Veneault-Fourrey C."/>
            <person name="LaButti K."/>
            <person name="Lindquist E.A."/>
            <person name="Lipzen A."/>
            <person name="Lundell T."/>
            <person name="Morin E."/>
            <person name="Murat C."/>
            <person name="Riley R."/>
            <person name="Ohm R."/>
            <person name="Sun H."/>
            <person name="Tunlid A."/>
            <person name="Henrissat B."/>
            <person name="Grigoriev I.V."/>
            <person name="Hibbett D.S."/>
            <person name="Martin F."/>
        </authorList>
    </citation>
    <scope>NUCLEOTIDE SEQUENCE [LARGE SCALE GENOMIC DNA]</scope>
    <source>
        <strain evidence="4">LaAM-08-1</strain>
    </source>
</reference>
<protein>
    <recommendedName>
        <fullName evidence="5">Spermidine synthase</fullName>
    </recommendedName>
</protein>
<accession>A0A0C9XYR0</accession>
<dbReference type="SUPFAM" id="SSF53335">
    <property type="entry name" value="S-adenosyl-L-methionine-dependent methyltransferases"/>
    <property type="match status" value="1"/>
</dbReference>
<dbReference type="Pfam" id="PF01564">
    <property type="entry name" value="Spermine_synth"/>
    <property type="match status" value="1"/>
</dbReference>
<evidence type="ECO:0000256" key="2">
    <source>
        <dbReference type="SAM" id="Phobius"/>
    </source>
</evidence>
<dbReference type="STRING" id="1095629.A0A0C9XYR0"/>
<dbReference type="Proteomes" id="UP000054477">
    <property type="component" value="Unassembled WGS sequence"/>
</dbReference>
<dbReference type="InterPro" id="IPR029063">
    <property type="entry name" value="SAM-dependent_MTases_sf"/>
</dbReference>
<feature type="transmembrane region" description="Helical" evidence="2">
    <location>
        <begin position="163"/>
        <end position="185"/>
    </location>
</feature>
<keyword evidence="2" id="KW-1133">Transmembrane helix</keyword>
<gene>
    <name evidence="3" type="ORF">K443DRAFT_674117</name>
</gene>
<reference evidence="3 4" key="1">
    <citation type="submission" date="2014-04" db="EMBL/GenBank/DDBJ databases">
        <authorList>
            <consortium name="DOE Joint Genome Institute"/>
            <person name="Kuo A."/>
            <person name="Kohler A."/>
            <person name="Nagy L.G."/>
            <person name="Floudas D."/>
            <person name="Copeland A."/>
            <person name="Barry K.W."/>
            <person name="Cichocki N."/>
            <person name="Veneault-Fourrey C."/>
            <person name="LaButti K."/>
            <person name="Lindquist E.A."/>
            <person name="Lipzen A."/>
            <person name="Lundell T."/>
            <person name="Morin E."/>
            <person name="Murat C."/>
            <person name="Sun H."/>
            <person name="Tunlid A."/>
            <person name="Henrissat B."/>
            <person name="Grigoriev I.V."/>
            <person name="Hibbett D.S."/>
            <person name="Martin F."/>
            <person name="Nordberg H.P."/>
            <person name="Cantor M.N."/>
            <person name="Hua S.X."/>
        </authorList>
    </citation>
    <scope>NUCLEOTIDE SEQUENCE [LARGE SCALE GENOMIC DNA]</scope>
    <source>
        <strain evidence="3 4">LaAM-08-1</strain>
    </source>
</reference>
<name>A0A0C9XYR0_9AGAR</name>
<evidence type="ECO:0000313" key="4">
    <source>
        <dbReference type="Proteomes" id="UP000054477"/>
    </source>
</evidence>
<dbReference type="Gene3D" id="3.40.50.150">
    <property type="entry name" value="Vaccinia Virus protein VP39"/>
    <property type="match status" value="1"/>
</dbReference>
<proteinExistence type="predicted"/>
<keyword evidence="2" id="KW-0812">Transmembrane</keyword>
<dbReference type="PANTHER" id="PTHR43317">
    <property type="entry name" value="THERMOSPERMINE SYNTHASE ACAULIS5"/>
    <property type="match status" value="1"/>
</dbReference>
<keyword evidence="4" id="KW-1185">Reference proteome</keyword>
<dbReference type="GO" id="GO:0006596">
    <property type="term" value="P:polyamine biosynthetic process"/>
    <property type="evidence" value="ECO:0007669"/>
    <property type="project" value="UniProtKB-KW"/>
</dbReference>
<feature type="transmembrane region" description="Helical" evidence="2">
    <location>
        <begin position="7"/>
        <end position="26"/>
    </location>
</feature>
<feature type="non-terminal residue" evidence="3">
    <location>
        <position position="1"/>
    </location>
</feature>
<feature type="transmembrane region" description="Helical" evidence="2">
    <location>
        <begin position="67"/>
        <end position="85"/>
    </location>
</feature>
<keyword evidence="1" id="KW-0620">Polyamine biosynthesis</keyword>